<sequence>MPGWAFSNSLPSVVKLSFSEAAAKTVTSPDSFGEPEAAGEEPDDAVEESSEDEQALRASSAAAPAPVTCSIRRVRRTVRVITGVHSLWS</sequence>
<feature type="compositionally biased region" description="Acidic residues" evidence="1">
    <location>
        <begin position="37"/>
        <end position="53"/>
    </location>
</feature>
<evidence type="ECO:0000313" key="2">
    <source>
        <dbReference type="EMBL" id="GAA4302680.1"/>
    </source>
</evidence>
<organism evidence="2 3">
    <name type="scientific">Streptomyces venetus</name>
    <dbReference type="NCBI Taxonomy" id="1701086"/>
    <lineage>
        <taxon>Bacteria</taxon>
        <taxon>Bacillati</taxon>
        <taxon>Actinomycetota</taxon>
        <taxon>Actinomycetes</taxon>
        <taxon>Kitasatosporales</taxon>
        <taxon>Streptomycetaceae</taxon>
        <taxon>Streptomyces</taxon>
    </lineage>
</organism>
<feature type="region of interest" description="Disordered" evidence="1">
    <location>
        <begin position="25"/>
        <end position="66"/>
    </location>
</feature>
<evidence type="ECO:0000256" key="1">
    <source>
        <dbReference type="SAM" id="MobiDB-lite"/>
    </source>
</evidence>
<dbReference type="Proteomes" id="UP001501115">
    <property type="component" value="Unassembled WGS sequence"/>
</dbReference>
<comment type="caution">
    <text evidence="2">The sequence shown here is derived from an EMBL/GenBank/DDBJ whole genome shotgun (WGS) entry which is preliminary data.</text>
</comment>
<dbReference type="EMBL" id="BAABET010000002">
    <property type="protein sequence ID" value="GAA4302680.1"/>
    <property type="molecule type" value="Genomic_DNA"/>
</dbReference>
<reference evidence="3" key="1">
    <citation type="journal article" date="2019" name="Int. J. Syst. Evol. Microbiol.">
        <title>The Global Catalogue of Microorganisms (GCM) 10K type strain sequencing project: providing services to taxonomists for standard genome sequencing and annotation.</title>
        <authorList>
            <consortium name="The Broad Institute Genomics Platform"/>
            <consortium name="The Broad Institute Genome Sequencing Center for Infectious Disease"/>
            <person name="Wu L."/>
            <person name="Ma J."/>
        </authorList>
    </citation>
    <scope>NUCLEOTIDE SEQUENCE [LARGE SCALE GENOMIC DNA]</scope>
    <source>
        <strain evidence="3">JCM 31290</strain>
    </source>
</reference>
<protein>
    <submittedName>
        <fullName evidence="2">Uncharacterized protein</fullName>
    </submittedName>
</protein>
<accession>A0ABP8FFN0</accession>
<gene>
    <name evidence="2" type="ORF">GCM10023086_19180</name>
</gene>
<name>A0ABP8FFN0_9ACTN</name>
<proteinExistence type="predicted"/>
<evidence type="ECO:0000313" key="3">
    <source>
        <dbReference type="Proteomes" id="UP001501115"/>
    </source>
</evidence>
<keyword evidence="3" id="KW-1185">Reference proteome</keyword>